<dbReference type="EMBL" id="FLUP01000001">
    <property type="protein sequence ID" value="SBW10150.1"/>
    <property type="molecule type" value="Genomic_DNA"/>
</dbReference>
<dbReference type="AlphaFoldDB" id="A0A212KEJ4"/>
<reference evidence="1" key="1">
    <citation type="submission" date="2016-04" db="EMBL/GenBank/DDBJ databases">
        <authorList>
            <person name="Evans L.H."/>
            <person name="Alamgir A."/>
            <person name="Owens N."/>
            <person name="Weber N.D."/>
            <person name="Virtaneva K."/>
            <person name="Barbian K."/>
            <person name="Babar A."/>
            <person name="Rosenke K."/>
        </authorList>
    </citation>
    <scope>NUCLEOTIDE SEQUENCE</scope>
    <source>
        <strain evidence="1">92-2</strain>
    </source>
</reference>
<protein>
    <recommendedName>
        <fullName evidence="2">DUF4054 domain-containing protein</fullName>
    </recommendedName>
</protein>
<name>A0A212KEJ4_9BACT</name>
<evidence type="ECO:0000313" key="1">
    <source>
        <dbReference type="EMBL" id="SBW10150.1"/>
    </source>
</evidence>
<proteinExistence type="predicted"/>
<dbReference type="RefSeq" id="WP_296937001.1">
    <property type="nucleotide sequence ID" value="NZ_CABSIF010000018.1"/>
</dbReference>
<accession>A0A212KEJ4</accession>
<dbReference type="Pfam" id="PF13262">
    <property type="entry name" value="DUF4054"/>
    <property type="match status" value="1"/>
</dbReference>
<organism evidence="1">
    <name type="scientific">uncultured Desulfovibrio sp</name>
    <dbReference type="NCBI Taxonomy" id="167968"/>
    <lineage>
        <taxon>Bacteria</taxon>
        <taxon>Pseudomonadati</taxon>
        <taxon>Thermodesulfobacteriota</taxon>
        <taxon>Desulfovibrionia</taxon>
        <taxon>Desulfovibrionales</taxon>
        <taxon>Desulfovibrionaceae</taxon>
        <taxon>Desulfovibrio</taxon>
        <taxon>environmental samples</taxon>
    </lineage>
</organism>
<evidence type="ECO:0008006" key="2">
    <source>
        <dbReference type="Google" id="ProtNLM"/>
    </source>
</evidence>
<sequence>MDIAAFRDSFPQFTAELVPDARVQFHLTVAGKLLPAKRWDDLLDQGLGLYVAHQLTLELEVLKAQGGTGGIDAAAGPVTAETKTVGSMSHAVTRAGASGQGSALVNAGQYNNTIYGQQLWQLMQIVGAGGLMA</sequence>
<gene>
    <name evidence="1" type="ORF">KM92DES2_12902</name>
</gene>
<dbReference type="InterPro" id="IPR025127">
    <property type="entry name" value="DUF4054"/>
</dbReference>